<evidence type="ECO:0000313" key="1">
    <source>
        <dbReference type="EMBL" id="ASQ40189.1"/>
    </source>
</evidence>
<geneLocation type="plastid" evidence="1"/>
<keyword evidence="1" id="KW-0934">Plastid</keyword>
<dbReference type="AlphaFoldDB" id="A0A3G1IW63"/>
<proteinExistence type="predicted"/>
<reference evidence="1" key="1">
    <citation type="submission" date="2017-05" db="EMBL/GenBank/DDBJ databases">
        <title>Plastid comparative genomics reveals ancient divergence between Glaucophyte genera.</title>
        <authorList>
            <person name="Figueroa-Martinez F.J."/>
            <person name="Jackson C."/>
            <person name="Reyes-Prieto A."/>
        </authorList>
    </citation>
    <scope>NUCLEOTIDE SEQUENCE</scope>
    <source>
        <strain evidence="1">SAG 46.84</strain>
    </source>
</reference>
<dbReference type="EMBL" id="MF167426">
    <property type="protein sequence ID" value="ASQ40189.1"/>
    <property type="molecule type" value="Genomic_DNA"/>
</dbReference>
<name>A0A3G1IW63_9EUKA</name>
<protein>
    <submittedName>
        <fullName evidence="1">Uncharacterized protein</fullName>
    </submittedName>
</protein>
<gene>
    <name evidence="1" type="primary">orf176</name>
</gene>
<sequence>MSIEYCNSNSKYVNKSFVIFVYIIINKNAIITA</sequence>
<organism evidence="1">
    <name type="scientific">Gloeochaete wittrockiana</name>
    <dbReference type="NCBI Taxonomy" id="38269"/>
    <lineage>
        <taxon>Eukaryota</taxon>
        <taxon>Glaucocystophyceae</taxon>
        <taxon>Gloeochaetales</taxon>
        <taxon>Gloeochaetaceae</taxon>
        <taxon>Gloeochaete</taxon>
    </lineage>
</organism>
<dbReference type="RefSeq" id="YP_009546128.1">
    <property type="nucleotide sequence ID" value="NC_040153.1"/>
</dbReference>
<dbReference type="GeneID" id="38572593"/>
<accession>A0A3G1IW63</accession>